<evidence type="ECO:0000256" key="1">
    <source>
        <dbReference type="ARBA" id="ARBA00022741"/>
    </source>
</evidence>
<dbReference type="SUPFAM" id="SSF52540">
    <property type="entry name" value="P-loop containing nucleoside triphosphate hydrolases"/>
    <property type="match status" value="1"/>
</dbReference>
<dbReference type="Gene3D" id="3.40.50.300">
    <property type="entry name" value="P-loop containing nucleotide triphosphate hydrolases"/>
    <property type="match status" value="1"/>
</dbReference>
<evidence type="ECO:0000259" key="7">
    <source>
        <dbReference type="SMART" id="SM00833"/>
    </source>
</evidence>
<comment type="caution">
    <text evidence="8">The sequence shown here is derived from an EMBL/GenBank/DDBJ whole genome shotgun (WGS) entry which is preliminary data.</text>
</comment>
<dbReference type="InterPro" id="IPR003495">
    <property type="entry name" value="CobW/HypB/UreG_nucleotide-bd"/>
</dbReference>
<evidence type="ECO:0000313" key="9">
    <source>
        <dbReference type="Proteomes" id="UP001500547"/>
    </source>
</evidence>
<sequence>MRTERHERRVPVTLLTGFLGSGKTTLLNTILRDPAMAGSAVLINEVGEVGLDHLLVEQVSEEITLLESGCLCCAVRGDLVKALRDLFMRRLRREIPALDRVIIETTGLADPAPVIHTLVEDFFLAERYVLEGVVSTLDVRNVHWQTTQHAEARRQIVLADRIVFTKCDLASETDIAFAEARVEELNPSVNCWRSTPGSVPEGLLSGLSPYRLDAQPAEAIAWLGEVRAAEQARLQAGRGVFGQRKAAPLAIHSESVQTHVLRFEQPFEWPAFAQAIDTLLSVVGNAILRVKGLVAVAGEDAPRVLHAVQHERYPGHSLTAWPDEDHSTRLVFIVDDLPRSVIEKAFSAFCGQAHSA</sequence>
<evidence type="ECO:0000256" key="2">
    <source>
        <dbReference type="ARBA" id="ARBA00022801"/>
    </source>
</evidence>
<evidence type="ECO:0000256" key="5">
    <source>
        <dbReference type="ARBA" id="ARBA00045658"/>
    </source>
</evidence>
<accession>A0ABP9QMS6</accession>
<evidence type="ECO:0000256" key="4">
    <source>
        <dbReference type="ARBA" id="ARBA00034320"/>
    </source>
</evidence>
<dbReference type="PANTHER" id="PTHR13748">
    <property type="entry name" value="COBW-RELATED"/>
    <property type="match status" value="1"/>
</dbReference>
<dbReference type="Proteomes" id="UP001500547">
    <property type="component" value="Unassembled WGS sequence"/>
</dbReference>
<dbReference type="InterPro" id="IPR036627">
    <property type="entry name" value="CobW-likC_sf"/>
</dbReference>
<dbReference type="Gene3D" id="3.30.1220.10">
    <property type="entry name" value="CobW-like, C-terminal domain"/>
    <property type="match status" value="1"/>
</dbReference>
<dbReference type="InterPro" id="IPR051316">
    <property type="entry name" value="Zinc-reg_GTPase_activator"/>
</dbReference>
<dbReference type="RefSeq" id="WP_345532570.1">
    <property type="nucleotide sequence ID" value="NZ_BAABLD010000008.1"/>
</dbReference>
<comment type="function">
    <text evidence="5">Zinc chaperone that directly transfers zinc cofactor to target proteins, thereby activating them. Zinc is transferred from the CXCC motif in the GTPase domain to the zinc binding site in target proteins in a process requiring GTP hydrolysis.</text>
</comment>
<reference evidence="9" key="1">
    <citation type="journal article" date="2019" name="Int. J. Syst. Evol. Microbiol.">
        <title>The Global Catalogue of Microorganisms (GCM) 10K type strain sequencing project: providing services to taxonomists for standard genome sequencing and annotation.</title>
        <authorList>
            <consortium name="The Broad Institute Genomics Platform"/>
            <consortium name="The Broad Institute Genome Sequencing Center for Infectious Disease"/>
            <person name="Wu L."/>
            <person name="Ma J."/>
        </authorList>
    </citation>
    <scope>NUCLEOTIDE SEQUENCE [LARGE SCALE GENOMIC DNA]</scope>
    <source>
        <strain evidence="9">JCM 18715</strain>
    </source>
</reference>
<dbReference type="Pfam" id="PF07683">
    <property type="entry name" value="CobW_C"/>
    <property type="match status" value="1"/>
</dbReference>
<proteinExistence type="inferred from homology"/>
<keyword evidence="1" id="KW-0547">Nucleotide-binding</keyword>
<organism evidence="8 9">
    <name type="scientific">Viridibacterium curvum</name>
    <dbReference type="NCBI Taxonomy" id="1101404"/>
    <lineage>
        <taxon>Bacteria</taxon>
        <taxon>Pseudomonadati</taxon>
        <taxon>Pseudomonadota</taxon>
        <taxon>Betaproteobacteria</taxon>
        <taxon>Rhodocyclales</taxon>
        <taxon>Rhodocyclaceae</taxon>
        <taxon>Viridibacterium</taxon>
    </lineage>
</organism>
<feature type="domain" description="CobW C-terminal" evidence="7">
    <location>
        <begin position="256"/>
        <end position="350"/>
    </location>
</feature>
<dbReference type="EMBL" id="BAABLD010000008">
    <property type="protein sequence ID" value="GAA5164303.1"/>
    <property type="molecule type" value="Genomic_DNA"/>
</dbReference>
<dbReference type="CDD" id="cd03112">
    <property type="entry name" value="CobW-like"/>
    <property type="match status" value="1"/>
</dbReference>
<comment type="catalytic activity">
    <reaction evidence="6">
        <text>GTP + H2O = GDP + phosphate + H(+)</text>
        <dbReference type="Rhea" id="RHEA:19669"/>
        <dbReference type="ChEBI" id="CHEBI:15377"/>
        <dbReference type="ChEBI" id="CHEBI:15378"/>
        <dbReference type="ChEBI" id="CHEBI:37565"/>
        <dbReference type="ChEBI" id="CHEBI:43474"/>
        <dbReference type="ChEBI" id="CHEBI:58189"/>
    </reaction>
    <physiologicalReaction direction="left-to-right" evidence="6">
        <dbReference type="Rhea" id="RHEA:19670"/>
    </physiologicalReaction>
</comment>
<evidence type="ECO:0000313" key="8">
    <source>
        <dbReference type="EMBL" id="GAA5164303.1"/>
    </source>
</evidence>
<evidence type="ECO:0000256" key="3">
    <source>
        <dbReference type="ARBA" id="ARBA00023186"/>
    </source>
</evidence>
<dbReference type="PANTHER" id="PTHR13748:SF62">
    <property type="entry name" value="COBW DOMAIN-CONTAINING PROTEIN"/>
    <property type="match status" value="1"/>
</dbReference>
<keyword evidence="9" id="KW-1185">Reference proteome</keyword>
<evidence type="ECO:0000256" key="6">
    <source>
        <dbReference type="ARBA" id="ARBA00049117"/>
    </source>
</evidence>
<dbReference type="SUPFAM" id="SSF90002">
    <property type="entry name" value="Hypothetical protein YjiA, C-terminal domain"/>
    <property type="match status" value="1"/>
</dbReference>
<comment type="similarity">
    <text evidence="4">Belongs to the SIMIBI class G3E GTPase family. ZNG1 subfamily.</text>
</comment>
<gene>
    <name evidence="8" type="ORF">GCM10025770_17920</name>
</gene>
<name>A0ABP9QMS6_9RHOO</name>
<dbReference type="InterPro" id="IPR011629">
    <property type="entry name" value="CobW-like_C"/>
</dbReference>
<dbReference type="SMART" id="SM00833">
    <property type="entry name" value="CobW_C"/>
    <property type="match status" value="1"/>
</dbReference>
<keyword evidence="3" id="KW-0143">Chaperone</keyword>
<dbReference type="Pfam" id="PF02492">
    <property type="entry name" value="cobW"/>
    <property type="match status" value="1"/>
</dbReference>
<dbReference type="InterPro" id="IPR027417">
    <property type="entry name" value="P-loop_NTPase"/>
</dbReference>
<keyword evidence="2" id="KW-0378">Hydrolase</keyword>
<protein>
    <submittedName>
        <fullName evidence="8">GTP-binding protein</fullName>
    </submittedName>
</protein>